<evidence type="ECO:0000313" key="10">
    <source>
        <dbReference type="Proteomes" id="UP000008204"/>
    </source>
</evidence>
<keyword evidence="4" id="KW-0808">Transferase</keyword>
<protein>
    <recommendedName>
        <fullName evidence="11">Glycosyltransferase RgtA/B/C/D-like domain-containing protein</fullName>
    </recommendedName>
</protein>
<dbReference type="HOGENOM" id="CLU_457658_0_0_3"/>
<keyword evidence="5 8" id="KW-0812">Transmembrane</keyword>
<feature type="transmembrane region" description="Helical" evidence="8">
    <location>
        <begin position="314"/>
        <end position="334"/>
    </location>
</feature>
<evidence type="ECO:0008006" key="11">
    <source>
        <dbReference type="Google" id="ProtNLM"/>
    </source>
</evidence>
<evidence type="ECO:0000256" key="5">
    <source>
        <dbReference type="ARBA" id="ARBA00022692"/>
    </source>
</evidence>
<dbReference type="InterPro" id="IPR050297">
    <property type="entry name" value="LipidA_mod_glycosyltrf_83"/>
</dbReference>
<name>B7JX24_RIPO1</name>
<accession>B7JX24</accession>
<keyword evidence="3" id="KW-0328">Glycosyltransferase</keyword>
<dbReference type="STRING" id="41431.PCC8801_1830"/>
<evidence type="ECO:0000313" key="9">
    <source>
        <dbReference type="EMBL" id="ACK65873.1"/>
    </source>
</evidence>
<dbReference type="PANTHER" id="PTHR33908">
    <property type="entry name" value="MANNOSYLTRANSFERASE YKCB-RELATED"/>
    <property type="match status" value="1"/>
</dbReference>
<feature type="transmembrane region" description="Helical" evidence="8">
    <location>
        <begin position="112"/>
        <end position="132"/>
    </location>
</feature>
<feature type="transmembrane region" description="Helical" evidence="8">
    <location>
        <begin position="426"/>
        <end position="446"/>
    </location>
</feature>
<feature type="transmembrane region" description="Helical" evidence="8">
    <location>
        <begin position="238"/>
        <end position="257"/>
    </location>
</feature>
<feature type="transmembrane region" description="Helical" evidence="8">
    <location>
        <begin position="186"/>
        <end position="207"/>
    </location>
</feature>
<dbReference type="KEGG" id="cyp:PCC8801_1830"/>
<evidence type="ECO:0000256" key="8">
    <source>
        <dbReference type="SAM" id="Phobius"/>
    </source>
</evidence>
<evidence type="ECO:0000256" key="6">
    <source>
        <dbReference type="ARBA" id="ARBA00022989"/>
    </source>
</evidence>
<evidence type="ECO:0000256" key="1">
    <source>
        <dbReference type="ARBA" id="ARBA00004651"/>
    </source>
</evidence>
<sequence>MKNLLNTQNLVAILAILLSVLGVIIISVSNLPIETIKKALDPLSPDGNLEIIKAQSLLLLRFAGLIFLVSSFLLFITRKWWGNLFSSSLDCLMEFAQDVRTFLANLIYQNPVFSWSLLLIFIVGLIIRLTFISQPIREDEARTVITFASENRSLLDIISWYGWPNNHLFHTLLVHYLIIFLGDEEWIVRLPALIAGLLLIPMTYLTGYILYNKYTGLLAASLVAGSSFLIEFSTNARGYTLVCLNFLAILILAKLFLKRNSIAIGILLIILGAIGLYTIPTFLYPLGITITWIVLSIIFKNTNFIEKKSLARSLFIYLILMAIITFILYLPIILRGDLNALIGNPWIEKKSWSYFLSNLPGHLQETWVAWNIDIPTYFSLFLGICFFVSIAFHRNIATDKIPLPIPTILFLSLMLSYQRVIPFVRVWSFLLPLYFVLSSAGVSYLLSRIKIKETQNSLMFSSLSVFLALGLSLNVFRSQSVYYSEQTGTMLDSEKITLFLKDQLSSNRGVLSIAPVSNPLRYYFKQHNISLDYINEDLPNKEQLFVVVKKSSNIPLTTHFKKNYLSLEEYHEPKLIREFIDGAVYLVKKTQSVTAK</sequence>
<proteinExistence type="predicted"/>
<dbReference type="GO" id="GO:0016763">
    <property type="term" value="F:pentosyltransferase activity"/>
    <property type="evidence" value="ECO:0007669"/>
    <property type="project" value="TreeGrafter"/>
</dbReference>
<keyword evidence="7 8" id="KW-0472">Membrane</keyword>
<dbReference type="AlphaFoldDB" id="B7JX24"/>
<keyword evidence="10" id="KW-1185">Reference proteome</keyword>
<keyword evidence="2" id="KW-1003">Cell membrane</keyword>
<comment type="subcellular location">
    <subcellularLocation>
        <location evidence="1">Cell membrane</location>
        <topology evidence="1">Multi-pass membrane protein</topology>
    </subcellularLocation>
</comment>
<dbReference type="Proteomes" id="UP000008204">
    <property type="component" value="Chromosome"/>
</dbReference>
<evidence type="ECO:0000256" key="3">
    <source>
        <dbReference type="ARBA" id="ARBA00022676"/>
    </source>
</evidence>
<dbReference type="PANTHER" id="PTHR33908:SF11">
    <property type="entry name" value="MEMBRANE PROTEIN"/>
    <property type="match status" value="1"/>
</dbReference>
<evidence type="ECO:0000256" key="7">
    <source>
        <dbReference type="ARBA" id="ARBA00023136"/>
    </source>
</evidence>
<dbReference type="GO" id="GO:0005886">
    <property type="term" value="C:plasma membrane"/>
    <property type="evidence" value="ECO:0007669"/>
    <property type="project" value="UniProtKB-SubCell"/>
</dbReference>
<feature type="transmembrane region" description="Helical" evidence="8">
    <location>
        <begin position="12"/>
        <end position="33"/>
    </location>
</feature>
<feature type="transmembrane region" description="Helical" evidence="8">
    <location>
        <begin position="285"/>
        <end position="302"/>
    </location>
</feature>
<feature type="transmembrane region" description="Helical" evidence="8">
    <location>
        <begin position="458"/>
        <end position="476"/>
    </location>
</feature>
<reference evidence="10" key="1">
    <citation type="journal article" date="2011" name="MBio">
        <title>Novel metabolic attributes of the genus Cyanothece, comprising a group of unicellular nitrogen-fixing Cyanobacteria.</title>
        <authorList>
            <person name="Bandyopadhyay A."/>
            <person name="Elvitigala T."/>
            <person name="Welsh E."/>
            <person name="Stockel J."/>
            <person name="Liberton M."/>
            <person name="Min H."/>
            <person name="Sherman L.A."/>
            <person name="Pakrasi H.B."/>
        </authorList>
    </citation>
    <scope>NUCLEOTIDE SEQUENCE [LARGE SCALE GENOMIC DNA]</scope>
    <source>
        <strain evidence="10">PCC 8801</strain>
    </source>
</reference>
<feature type="transmembrane region" description="Helical" evidence="8">
    <location>
        <begin position="262"/>
        <end position="279"/>
    </location>
</feature>
<dbReference type="OrthoDB" id="153152at2"/>
<dbReference type="EMBL" id="CP001287">
    <property type="protein sequence ID" value="ACK65873.1"/>
    <property type="molecule type" value="Genomic_DNA"/>
</dbReference>
<evidence type="ECO:0000256" key="2">
    <source>
        <dbReference type="ARBA" id="ARBA00022475"/>
    </source>
</evidence>
<feature type="transmembrane region" description="Helical" evidence="8">
    <location>
        <begin position="58"/>
        <end position="77"/>
    </location>
</feature>
<evidence type="ECO:0000256" key="4">
    <source>
        <dbReference type="ARBA" id="ARBA00022679"/>
    </source>
</evidence>
<dbReference type="RefSeq" id="WP_012595145.1">
    <property type="nucleotide sequence ID" value="NC_011726.1"/>
</dbReference>
<feature type="transmembrane region" description="Helical" evidence="8">
    <location>
        <begin position="374"/>
        <end position="392"/>
    </location>
</feature>
<dbReference type="GO" id="GO:0009103">
    <property type="term" value="P:lipopolysaccharide biosynthetic process"/>
    <property type="evidence" value="ECO:0007669"/>
    <property type="project" value="UniProtKB-ARBA"/>
</dbReference>
<dbReference type="eggNOG" id="COG5305">
    <property type="taxonomic scope" value="Bacteria"/>
</dbReference>
<gene>
    <name evidence="9" type="ordered locus">PCC8801_1830</name>
</gene>
<keyword evidence="6 8" id="KW-1133">Transmembrane helix</keyword>
<feature type="transmembrane region" description="Helical" evidence="8">
    <location>
        <begin position="401"/>
        <end position="420"/>
    </location>
</feature>
<organism evidence="9 10">
    <name type="scientific">Rippkaea orientalis (strain PCC 8801 / RF-1)</name>
    <name type="common">Cyanothece sp. (strain PCC 8801)</name>
    <dbReference type="NCBI Taxonomy" id="41431"/>
    <lineage>
        <taxon>Bacteria</taxon>
        <taxon>Bacillati</taxon>
        <taxon>Cyanobacteriota</taxon>
        <taxon>Cyanophyceae</taxon>
        <taxon>Oscillatoriophycideae</taxon>
        <taxon>Chroococcales</taxon>
        <taxon>Aphanothecaceae</taxon>
        <taxon>Rippkaea</taxon>
        <taxon>Rippkaea orientalis</taxon>
    </lineage>
</organism>